<reference evidence="1 2" key="1">
    <citation type="submission" date="2017-02" db="EMBL/GenBank/DDBJ databases">
        <title>Draft genome of Saccharomonospora sp. 154.</title>
        <authorList>
            <person name="Alonso-Carmona G.S."/>
            <person name="De La Haba R."/>
            <person name="Vera-Gargallo B."/>
            <person name="Sandoval-Trujillo A.H."/>
            <person name="Ramirez-Duran N."/>
            <person name="Ventosa A."/>
        </authorList>
    </citation>
    <scope>NUCLEOTIDE SEQUENCE [LARGE SCALE GENOMIC DNA]</scope>
    <source>
        <strain evidence="1 2">LRS4.154</strain>
    </source>
</reference>
<sequence length="151" mass="16576">MVEADIFDPGGVLGHSTVTERLDLTRPLALLQVSTLHHYTADVAAMMRGYLDVLPSGSYVVLSHLFDPEDPDLTPTARKLERVALGSAMGSGTFRTRAEIERIVEGWEIVPPGPDREPGLSLCAQWWPDGPLLRPLTTTEHFFGCVVARKP</sequence>
<organism evidence="1 2">
    <name type="scientific">Saccharomonospora piscinae</name>
    <dbReference type="NCBI Taxonomy" id="687388"/>
    <lineage>
        <taxon>Bacteria</taxon>
        <taxon>Bacillati</taxon>
        <taxon>Actinomycetota</taxon>
        <taxon>Actinomycetes</taxon>
        <taxon>Pseudonocardiales</taxon>
        <taxon>Pseudonocardiaceae</taxon>
        <taxon>Saccharomonospora</taxon>
    </lineage>
</organism>
<dbReference type="InterPro" id="IPR029063">
    <property type="entry name" value="SAM-dependent_MTases_sf"/>
</dbReference>
<dbReference type="EMBL" id="MWIH01000006">
    <property type="protein sequence ID" value="OQO90578.1"/>
    <property type="molecule type" value="Genomic_DNA"/>
</dbReference>
<proteinExistence type="predicted"/>
<dbReference type="RefSeq" id="WP_252365253.1">
    <property type="nucleotide sequence ID" value="NZ_MWIH01000006.1"/>
</dbReference>
<dbReference type="STRING" id="1962155.B1813_13545"/>
<dbReference type="AlphaFoldDB" id="A0A1V9A0M1"/>
<dbReference type="Proteomes" id="UP000192591">
    <property type="component" value="Unassembled WGS sequence"/>
</dbReference>
<keyword evidence="2" id="KW-1185">Reference proteome</keyword>
<evidence type="ECO:0008006" key="3">
    <source>
        <dbReference type="Google" id="ProtNLM"/>
    </source>
</evidence>
<dbReference type="SUPFAM" id="SSF53335">
    <property type="entry name" value="S-adenosyl-L-methionine-dependent methyltransferases"/>
    <property type="match status" value="1"/>
</dbReference>
<evidence type="ECO:0000313" key="1">
    <source>
        <dbReference type="EMBL" id="OQO90578.1"/>
    </source>
</evidence>
<evidence type="ECO:0000313" key="2">
    <source>
        <dbReference type="Proteomes" id="UP000192591"/>
    </source>
</evidence>
<comment type="caution">
    <text evidence="1">The sequence shown here is derived from an EMBL/GenBank/DDBJ whole genome shotgun (WGS) entry which is preliminary data.</text>
</comment>
<protein>
    <recommendedName>
        <fullName evidence="3">S-adenosyl methyltransferase</fullName>
    </recommendedName>
</protein>
<name>A0A1V9A0M1_SACPI</name>
<accession>A0A1V9A0M1</accession>
<dbReference type="Pfam" id="PF04672">
    <property type="entry name" value="Methyltransf_19"/>
    <property type="match status" value="1"/>
</dbReference>
<gene>
    <name evidence="1" type="ORF">B1813_13545</name>
</gene>
<dbReference type="Gene3D" id="3.40.50.150">
    <property type="entry name" value="Vaccinia Virus protein VP39"/>
    <property type="match status" value="1"/>
</dbReference>
<dbReference type="InterPro" id="IPR006764">
    <property type="entry name" value="SAM_dep_MeTrfase_SAV2177_type"/>
</dbReference>